<name>A0A2I0SCK3_9ACTN</name>
<keyword evidence="2" id="KW-0472">Membrane</keyword>
<evidence type="ECO:0000313" key="4">
    <source>
        <dbReference type="Proteomes" id="UP000236178"/>
    </source>
</evidence>
<accession>A0A2I0SCK3</accession>
<feature type="transmembrane region" description="Helical" evidence="2">
    <location>
        <begin position="53"/>
        <end position="74"/>
    </location>
</feature>
<feature type="compositionally biased region" description="Pro residues" evidence="1">
    <location>
        <begin position="578"/>
        <end position="592"/>
    </location>
</feature>
<feature type="compositionally biased region" description="Low complexity" evidence="1">
    <location>
        <begin position="459"/>
        <end position="482"/>
    </location>
</feature>
<feature type="transmembrane region" description="Helical" evidence="2">
    <location>
        <begin position="269"/>
        <end position="288"/>
    </location>
</feature>
<feature type="transmembrane region" description="Helical" evidence="2">
    <location>
        <begin position="237"/>
        <end position="257"/>
    </location>
</feature>
<dbReference type="Proteomes" id="UP000236178">
    <property type="component" value="Unassembled WGS sequence"/>
</dbReference>
<feature type="transmembrane region" description="Helical" evidence="2">
    <location>
        <begin position="12"/>
        <end position="32"/>
    </location>
</feature>
<feature type="transmembrane region" description="Helical" evidence="2">
    <location>
        <begin position="149"/>
        <end position="170"/>
    </location>
</feature>
<feature type="transmembrane region" description="Helical" evidence="2">
    <location>
        <begin position="317"/>
        <end position="340"/>
    </location>
</feature>
<comment type="caution">
    <text evidence="3">The sequence shown here is derived from an EMBL/GenBank/DDBJ whole genome shotgun (WGS) entry which is preliminary data.</text>
</comment>
<dbReference type="EMBL" id="PJOS01000154">
    <property type="protein sequence ID" value="PKT67688.1"/>
    <property type="molecule type" value="Genomic_DNA"/>
</dbReference>
<dbReference type="AlphaFoldDB" id="A0A2I0SCK3"/>
<keyword evidence="2" id="KW-1133">Transmembrane helix</keyword>
<proteinExistence type="predicted"/>
<feature type="transmembrane region" description="Helical" evidence="2">
    <location>
        <begin position="109"/>
        <end position="128"/>
    </location>
</feature>
<evidence type="ECO:0000313" key="3">
    <source>
        <dbReference type="EMBL" id="PKT67688.1"/>
    </source>
</evidence>
<gene>
    <name evidence="3" type="ORF">CW362_39165</name>
</gene>
<keyword evidence="4" id="KW-1185">Reference proteome</keyword>
<feature type="non-terminal residue" evidence="3">
    <location>
        <position position="1"/>
    </location>
</feature>
<organism evidence="3 4">
    <name type="scientific">Streptomyces populi</name>
    <dbReference type="NCBI Taxonomy" id="2058924"/>
    <lineage>
        <taxon>Bacteria</taxon>
        <taxon>Bacillati</taxon>
        <taxon>Actinomycetota</taxon>
        <taxon>Actinomycetes</taxon>
        <taxon>Kitasatosporales</taxon>
        <taxon>Streptomycetaceae</taxon>
        <taxon>Streptomyces</taxon>
    </lineage>
</organism>
<reference evidence="3 4" key="1">
    <citation type="submission" date="2017-12" db="EMBL/GenBank/DDBJ databases">
        <title>Streptomyces populusis sp. nov., a novel endophytic actinobacterium isolated from stems of Populus adenopoda Maxim.</title>
        <authorList>
            <person name="Wang Z."/>
        </authorList>
    </citation>
    <scope>NUCLEOTIDE SEQUENCE [LARGE SCALE GENOMIC DNA]</scope>
    <source>
        <strain evidence="3 4">A249</strain>
    </source>
</reference>
<protein>
    <submittedName>
        <fullName evidence="3">Uncharacterized protein</fullName>
    </submittedName>
</protein>
<keyword evidence="2" id="KW-0812">Transmembrane</keyword>
<sequence length="769" mass="77862">DLTEQDSPLASLGLSFVPLGVTLLWAVTLWLGARLCLRGATAAGKRLDATESLFLGLRSVLSAVLGSVLLAWAAGTSVTRPSDASASSLAPLLDLPDVTLSVTCSPLRAAWWTLVLASVVLFPTLCRTTMSAWAARRPGLGDWLRAGRLAGVALAVPLSLASLAGVVFLVSEGGFSALVPAVLLAPNLGATLLALGSGASVDFTDTLVITDTSSSGPGGDGSGTAVSLFDLHALGGWVWVSVLLGVVAAVVLGAGVLREAARPATAVRALVCFVAGFLLSAVTAGVTVELSSSFSESSRLAYLFAASLKMSPTDGSALAVGPAVPTVLLAATVWAALGAFGVPAMARRLGITRIEDAPGFSALRRRPSGRPGPVPTAVAAAPVPGTVSVPVPAVAPVAAAMPLAPPVVPQVPDVVPADADPQADDAATPPAEDHPAEEAAAEVSPAPTATPPAPPEPGPAAGLLKPPAPAHPGARFQAAPAGGAENHAAAFANLPTGHMTPPGVVHQAVHAPVPQVVHAPVPRPGQRKIGWGVVTVTLVASAVLAGGVTAAGVWLTSHRSASPSHTTRATDDAVVPGPGAPSPSSTPAPAPADPSTEPSGPDVSPSASRLSPEDIITQVQSMLEESIPQRSRVKSAITAGSSCSYGTKPVKDAHDALREVAVERDDLARRVDLLTPQADGDLAEALGDLSRAWRESAEADRDYATWVSETIGFIDEDGVMGCGFGETRGKEDLPTTHGDEATKAKQSFVALWNPIAMQHSLTPIAFDDI</sequence>
<feature type="region of interest" description="Disordered" evidence="1">
    <location>
        <begin position="412"/>
        <end position="482"/>
    </location>
</feature>
<feature type="compositionally biased region" description="Pro residues" evidence="1">
    <location>
        <begin position="448"/>
        <end position="458"/>
    </location>
</feature>
<evidence type="ECO:0000256" key="2">
    <source>
        <dbReference type="SAM" id="Phobius"/>
    </source>
</evidence>
<evidence type="ECO:0000256" key="1">
    <source>
        <dbReference type="SAM" id="MobiDB-lite"/>
    </source>
</evidence>
<feature type="region of interest" description="Disordered" evidence="1">
    <location>
        <begin position="559"/>
        <end position="611"/>
    </location>
</feature>
<feature type="transmembrane region" description="Helical" evidence="2">
    <location>
        <begin position="529"/>
        <end position="555"/>
    </location>
</feature>
<feature type="compositionally biased region" description="Low complexity" evidence="1">
    <location>
        <begin position="412"/>
        <end position="430"/>
    </location>
</feature>